<reference evidence="1 3" key="1">
    <citation type="journal article" date="2011" name="Nature">
        <title>The Medicago genome provides insight into the evolution of rhizobial symbioses.</title>
        <authorList>
            <person name="Young N.D."/>
            <person name="Debelle F."/>
            <person name="Oldroyd G.E."/>
            <person name="Geurts R."/>
            <person name="Cannon S.B."/>
            <person name="Udvardi M.K."/>
            <person name="Benedito V.A."/>
            <person name="Mayer K.F."/>
            <person name="Gouzy J."/>
            <person name="Schoof H."/>
            <person name="Van de Peer Y."/>
            <person name="Proost S."/>
            <person name="Cook D.R."/>
            <person name="Meyers B.C."/>
            <person name="Spannagl M."/>
            <person name="Cheung F."/>
            <person name="De Mita S."/>
            <person name="Krishnakumar V."/>
            <person name="Gundlach H."/>
            <person name="Zhou S."/>
            <person name="Mudge J."/>
            <person name="Bharti A.K."/>
            <person name="Murray J.D."/>
            <person name="Naoumkina M.A."/>
            <person name="Rosen B."/>
            <person name="Silverstein K.A."/>
            <person name="Tang H."/>
            <person name="Rombauts S."/>
            <person name="Zhao P.X."/>
            <person name="Zhou P."/>
            <person name="Barbe V."/>
            <person name="Bardou P."/>
            <person name="Bechner M."/>
            <person name="Bellec A."/>
            <person name="Berger A."/>
            <person name="Berges H."/>
            <person name="Bidwell S."/>
            <person name="Bisseling T."/>
            <person name="Choisne N."/>
            <person name="Couloux A."/>
            <person name="Denny R."/>
            <person name="Deshpande S."/>
            <person name="Dai X."/>
            <person name="Doyle J.J."/>
            <person name="Dudez A.M."/>
            <person name="Farmer A.D."/>
            <person name="Fouteau S."/>
            <person name="Franken C."/>
            <person name="Gibelin C."/>
            <person name="Gish J."/>
            <person name="Goldstein S."/>
            <person name="Gonzalez A.J."/>
            <person name="Green P.J."/>
            <person name="Hallab A."/>
            <person name="Hartog M."/>
            <person name="Hua A."/>
            <person name="Humphray S.J."/>
            <person name="Jeong D.H."/>
            <person name="Jing Y."/>
            <person name="Jocker A."/>
            <person name="Kenton S.M."/>
            <person name="Kim D.J."/>
            <person name="Klee K."/>
            <person name="Lai H."/>
            <person name="Lang C."/>
            <person name="Lin S."/>
            <person name="Macmil S.L."/>
            <person name="Magdelenat G."/>
            <person name="Matthews L."/>
            <person name="McCorrison J."/>
            <person name="Monaghan E.L."/>
            <person name="Mun J.H."/>
            <person name="Najar F.Z."/>
            <person name="Nicholson C."/>
            <person name="Noirot C."/>
            <person name="O'Bleness M."/>
            <person name="Paule C.R."/>
            <person name="Poulain J."/>
            <person name="Prion F."/>
            <person name="Qin B."/>
            <person name="Qu C."/>
            <person name="Retzel E.F."/>
            <person name="Riddle C."/>
            <person name="Sallet E."/>
            <person name="Samain S."/>
            <person name="Samson N."/>
            <person name="Sanders I."/>
            <person name="Saurat O."/>
            <person name="Scarpelli C."/>
            <person name="Schiex T."/>
            <person name="Segurens B."/>
            <person name="Severin A.J."/>
            <person name="Sherrier D.J."/>
            <person name="Shi R."/>
            <person name="Sims S."/>
            <person name="Singer S.R."/>
            <person name="Sinharoy S."/>
            <person name="Sterck L."/>
            <person name="Viollet A."/>
            <person name="Wang B.B."/>
            <person name="Wang K."/>
            <person name="Wang M."/>
            <person name="Wang X."/>
            <person name="Warfsmann J."/>
            <person name="Weissenbach J."/>
            <person name="White D.D."/>
            <person name="White J.D."/>
            <person name="Wiley G.B."/>
            <person name="Wincker P."/>
            <person name="Xing Y."/>
            <person name="Yang L."/>
            <person name="Yao Z."/>
            <person name="Ying F."/>
            <person name="Zhai J."/>
            <person name="Zhou L."/>
            <person name="Zuber A."/>
            <person name="Denarie J."/>
            <person name="Dixon R.A."/>
            <person name="May G.D."/>
            <person name="Schwartz D.C."/>
            <person name="Rogers J."/>
            <person name="Quetier F."/>
            <person name="Town C.D."/>
            <person name="Roe B.A."/>
        </authorList>
    </citation>
    <scope>NUCLEOTIDE SEQUENCE [LARGE SCALE GENOMIC DNA]</scope>
    <source>
        <strain evidence="1">A17</strain>
        <strain evidence="2 3">cv. Jemalong A17</strain>
    </source>
</reference>
<evidence type="ECO:0000313" key="2">
    <source>
        <dbReference type="EnsemblPlants" id="KEH23512"/>
    </source>
</evidence>
<evidence type="ECO:0000313" key="3">
    <source>
        <dbReference type="Proteomes" id="UP000002051"/>
    </source>
</evidence>
<gene>
    <name evidence="1" type="ordered locus">MTR_7g085055</name>
</gene>
<proteinExistence type="predicted"/>
<protein>
    <submittedName>
        <fullName evidence="1 2">Uncharacterized protein</fullName>
    </submittedName>
</protein>
<organism evidence="1 3">
    <name type="scientific">Medicago truncatula</name>
    <name type="common">Barrel medic</name>
    <name type="synonym">Medicago tribuloides</name>
    <dbReference type="NCBI Taxonomy" id="3880"/>
    <lineage>
        <taxon>Eukaryota</taxon>
        <taxon>Viridiplantae</taxon>
        <taxon>Streptophyta</taxon>
        <taxon>Embryophyta</taxon>
        <taxon>Tracheophyta</taxon>
        <taxon>Spermatophyta</taxon>
        <taxon>Magnoliopsida</taxon>
        <taxon>eudicotyledons</taxon>
        <taxon>Gunneridae</taxon>
        <taxon>Pentapetalae</taxon>
        <taxon>rosids</taxon>
        <taxon>fabids</taxon>
        <taxon>Fabales</taxon>
        <taxon>Fabaceae</taxon>
        <taxon>Papilionoideae</taxon>
        <taxon>50 kb inversion clade</taxon>
        <taxon>NPAAA clade</taxon>
        <taxon>Hologalegina</taxon>
        <taxon>IRL clade</taxon>
        <taxon>Trifolieae</taxon>
        <taxon>Medicago</taxon>
    </lineage>
</organism>
<name>A0A072U1H9_MEDTR</name>
<dbReference type="EnsemblPlants" id="KEH23512">
    <property type="protein sequence ID" value="KEH23512"/>
    <property type="gene ID" value="MTR_7g085055"/>
</dbReference>
<reference evidence="1 3" key="2">
    <citation type="journal article" date="2014" name="BMC Genomics">
        <title>An improved genome release (version Mt4.0) for the model legume Medicago truncatula.</title>
        <authorList>
            <person name="Tang H."/>
            <person name="Krishnakumar V."/>
            <person name="Bidwell S."/>
            <person name="Rosen B."/>
            <person name="Chan A."/>
            <person name="Zhou S."/>
            <person name="Gentzbittel L."/>
            <person name="Childs K.L."/>
            <person name="Yandell M."/>
            <person name="Gundlach H."/>
            <person name="Mayer K.F."/>
            <person name="Schwartz D.C."/>
            <person name="Town C.D."/>
        </authorList>
    </citation>
    <scope>GENOME REANNOTATION</scope>
    <source>
        <strain evidence="1">A17</strain>
        <strain evidence="2 3">cv. Jemalong A17</strain>
    </source>
</reference>
<dbReference type="EMBL" id="CM001223">
    <property type="protein sequence ID" value="KEH23512.1"/>
    <property type="molecule type" value="Genomic_DNA"/>
</dbReference>
<accession>A0A072U1H9</accession>
<evidence type="ECO:0000313" key="1">
    <source>
        <dbReference type="EMBL" id="KEH23512.1"/>
    </source>
</evidence>
<sequence length="96" mass="11233">MCNVQKEQTANSDLYLRLNIQCSKQFGYQTVKQGLFYAEQQRPFNGSEKSEYLEESQKVNEAKARAFTAQRFTMGERVDEDGDGFWFFKSLIRVLN</sequence>
<reference evidence="2" key="3">
    <citation type="submission" date="2015-04" db="UniProtKB">
        <authorList>
            <consortium name="EnsemblPlants"/>
        </authorList>
    </citation>
    <scope>IDENTIFICATION</scope>
    <source>
        <strain evidence="2">cv. Jemalong A17</strain>
    </source>
</reference>
<dbReference type="AlphaFoldDB" id="A0A072U1H9"/>
<keyword evidence="3" id="KW-1185">Reference proteome</keyword>
<dbReference type="Proteomes" id="UP000002051">
    <property type="component" value="Unassembled WGS sequence"/>
</dbReference>
<dbReference type="HOGENOM" id="CLU_2362947_0_0_1"/>